<keyword evidence="1" id="KW-0472">Membrane</keyword>
<dbReference type="EMBL" id="CP131061">
    <property type="protein sequence ID" value="WNY27374.1"/>
    <property type="molecule type" value="Genomic_DNA"/>
</dbReference>
<dbReference type="AlphaFoldDB" id="A0AA96V6C2"/>
<feature type="transmembrane region" description="Helical" evidence="1">
    <location>
        <begin position="168"/>
        <end position="189"/>
    </location>
</feature>
<evidence type="ECO:0000313" key="2">
    <source>
        <dbReference type="EMBL" id="WNY27374.1"/>
    </source>
</evidence>
<name>A0AA96V6C2_9EURY</name>
<keyword evidence="3" id="KW-1185">Reference proteome</keyword>
<sequence length="195" mass="21833">MNKKVIIFILFCFIFFILLTTIVVGLSKMNKSELEKESPFGPVQDLSVHEPGIIWTSGEKWTQEMTKENWQKIIGITIIINDEQLLKPYNLGFGANADGHIMIGTCIDCEITEKELDEVVRIVQEVGKRQGIENVPIVVYRTAPVTVELPPETPPDKSENETNESNNALPSFTLAMGLLAMIALIGIGYKNKQKK</sequence>
<dbReference type="Proteomes" id="UP001304970">
    <property type="component" value="Chromosome"/>
</dbReference>
<evidence type="ECO:0000313" key="3">
    <source>
        <dbReference type="Proteomes" id="UP001304970"/>
    </source>
</evidence>
<gene>
    <name evidence="2" type="ORF">MsAm2_11690</name>
</gene>
<keyword evidence="1" id="KW-0812">Transmembrane</keyword>
<organism evidence="2 3">
    <name type="scientific">Methanolapillus ohkumae</name>
    <dbReference type="NCBI Taxonomy" id="3028298"/>
    <lineage>
        <taxon>Archaea</taxon>
        <taxon>Methanobacteriati</taxon>
        <taxon>Methanobacteriota</taxon>
        <taxon>Stenosarchaea group</taxon>
        <taxon>Methanomicrobia</taxon>
        <taxon>Methanosarcinales</taxon>
        <taxon>Methanosarcinaceae</taxon>
        <taxon>Methanolapillus</taxon>
    </lineage>
</organism>
<proteinExistence type="predicted"/>
<keyword evidence="1" id="KW-1133">Transmembrane helix</keyword>
<protein>
    <submittedName>
        <fullName evidence="2">Uncharacterized protein</fullName>
    </submittedName>
</protein>
<reference evidence="2 3" key="1">
    <citation type="submission" date="2023-07" db="EMBL/GenBank/DDBJ databases">
        <title>Closed genome sequence of Methanosarcinaceae archaeon Am2.</title>
        <authorList>
            <person name="Poehlein A."/>
            <person name="Protasov E."/>
            <person name="Platt K."/>
            <person name="Reeh H."/>
            <person name="Daniel R."/>
            <person name="Brune A."/>
        </authorList>
    </citation>
    <scope>NUCLEOTIDE SEQUENCE [LARGE SCALE GENOMIC DNA]</scope>
    <source>
        <strain evidence="2 3">Am2</strain>
    </source>
</reference>
<evidence type="ECO:0000256" key="1">
    <source>
        <dbReference type="SAM" id="Phobius"/>
    </source>
</evidence>
<accession>A0AA96V6C2</accession>